<evidence type="ECO:0000256" key="2">
    <source>
        <dbReference type="ARBA" id="ARBA00012442"/>
    </source>
</evidence>
<dbReference type="Proteomes" id="UP000683360">
    <property type="component" value="Unassembled WGS sequence"/>
</dbReference>
<keyword evidence="6 10" id="KW-0547">Nucleotide-binding</keyword>
<dbReference type="PROSITE" id="PS50011">
    <property type="entry name" value="PROTEIN_KINASE_DOM"/>
    <property type="match status" value="1"/>
</dbReference>
<dbReference type="InterPro" id="IPR051180">
    <property type="entry name" value="IKK"/>
</dbReference>
<dbReference type="PANTHER" id="PTHR22969:SF15">
    <property type="entry name" value="FI05319P"/>
    <property type="match status" value="1"/>
</dbReference>
<evidence type="ECO:0000256" key="4">
    <source>
        <dbReference type="ARBA" id="ARBA00022527"/>
    </source>
</evidence>
<comment type="catalytic activity">
    <reaction evidence="9">
        <text>L-seryl-[I-kappa-B protein] + ATP = O-phospho-L-seryl-[I-kappa-B protein] + ADP + H(+)</text>
        <dbReference type="Rhea" id="RHEA:19073"/>
        <dbReference type="Rhea" id="RHEA-COMP:13698"/>
        <dbReference type="Rhea" id="RHEA-COMP:13699"/>
        <dbReference type="ChEBI" id="CHEBI:15378"/>
        <dbReference type="ChEBI" id="CHEBI:29999"/>
        <dbReference type="ChEBI" id="CHEBI:30616"/>
        <dbReference type="ChEBI" id="CHEBI:83421"/>
        <dbReference type="ChEBI" id="CHEBI:456216"/>
        <dbReference type="EC" id="2.7.11.10"/>
    </reaction>
</comment>
<dbReference type="OrthoDB" id="10013850at2759"/>
<dbReference type="InterPro" id="IPR017441">
    <property type="entry name" value="Protein_kinase_ATP_BS"/>
</dbReference>
<evidence type="ECO:0000313" key="12">
    <source>
        <dbReference type="EMBL" id="CAG2227866.1"/>
    </source>
</evidence>
<comment type="subcellular location">
    <subcellularLocation>
        <location evidence="1">Cytoplasm</location>
    </subcellularLocation>
</comment>
<keyword evidence="7" id="KW-0418">Kinase</keyword>
<dbReference type="EMBL" id="CAJPWZ010001979">
    <property type="protein sequence ID" value="CAG2227866.1"/>
    <property type="molecule type" value="Genomic_DNA"/>
</dbReference>
<keyword evidence="3" id="KW-0963">Cytoplasm</keyword>
<name>A0A8S3T3B8_MYTED</name>
<dbReference type="InterPro" id="IPR008271">
    <property type="entry name" value="Ser/Thr_kinase_AS"/>
</dbReference>
<dbReference type="Gene3D" id="3.10.20.90">
    <property type="entry name" value="Phosphatidylinositol 3-kinase Catalytic Subunit, Chain A, domain 1"/>
    <property type="match status" value="1"/>
</dbReference>
<dbReference type="GO" id="GO:0008384">
    <property type="term" value="F:IkappaB kinase activity"/>
    <property type="evidence" value="ECO:0007669"/>
    <property type="project" value="UniProtKB-EC"/>
</dbReference>
<keyword evidence="13" id="KW-1185">Reference proteome</keyword>
<dbReference type="Gene3D" id="1.20.1270.420">
    <property type="match status" value="1"/>
</dbReference>
<keyword evidence="5 12" id="KW-0808">Transferase</keyword>
<evidence type="ECO:0000256" key="1">
    <source>
        <dbReference type="ARBA" id="ARBA00004496"/>
    </source>
</evidence>
<dbReference type="GO" id="GO:0045089">
    <property type="term" value="P:positive regulation of innate immune response"/>
    <property type="evidence" value="ECO:0007669"/>
    <property type="project" value="UniProtKB-ARBA"/>
</dbReference>
<keyword evidence="8 10" id="KW-0067">ATP-binding</keyword>
<evidence type="ECO:0000256" key="6">
    <source>
        <dbReference type="ARBA" id="ARBA00022741"/>
    </source>
</evidence>
<dbReference type="PROSITE" id="PS00107">
    <property type="entry name" value="PROTEIN_KINASE_ATP"/>
    <property type="match status" value="1"/>
</dbReference>
<feature type="binding site" evidence="10">
    <location>
        <position position="40"/>
    </location>
    <ligand>
        <name>ATP</name>
        <dbReference type="ChEBI" id="CHEBI:30616"/>
    </ligand>
</feature>
<reference evidence="12" key="1">
    <citation type="submission" date="2021-03" db="EMBL/GenBank/DDBJ databases">
        <authorList>
            <person name="Bekaert M."/>
        </authorList>
    </citation>
    <scope>NUCLEOTIDE SEQUENCE</scope>
</reference>
<feature type="domain" description="Protein kinase" evidence="11">
    <location>
        <begin position="11"/>
        <end position="319"/>
    </location>
</feature>
<dbReference type="PROSITE" id="PS00108">
    <property type="entry name" value="PROTEIN_KINASE_ST"/>
    <property type="match status" value="1"/>
</dbReference>
<dbReference type="GO" id="GO:0009967">
    <property type="term" value="P:positive regulation of signal transduction"/>
    <property type="evidence" value="ECO:0007669"/>
    <property type="project" value="UniProtKB-ARBA"/>
</dbReference>
<dbReference type="InterPro" id="IPR011009">
    <property type="entry name" value="Kinase-like_dom_sf"/>
</dbReference>
<sequence length="750" mass="86897">MSYRLSQNYAWDTTLPLGQGATSKVFKGFSRMNGEDVAVKVFTHAGQMRPFDVQIREYKVMDMLNHENIVKLLAIEEEQSTHDRAIVMELSNCGSLYTLLDDSSNAFGLDEDEFLLVLSHVTAGMKHLRENGIVHRDIKPGNILLYKKEDGKSVYKLTDFGAAKQLENEEEQFMSLYGTEEYLHPDMYGRAVMRIRNPENEGFDSSVDLWSLGVTFYHAATGQLPFRPHGGRKNRRQMYEITRNKEGGVISGVQKTENGPIEWSKELPATCRLSLGLKQHLTPILAGLLESNEKKKWNFNTLFNEVEKIDEKIIIHVFCPHKWSLLRIYIKPEASYSGFQELIAEQSEISAENQILIFEGEVLLTLIESEISPFQVAIYPEFPRFGNTVHVANDYQLSKVCNAVVHYIYWCVKRFHLKEKLLRHCVLSYIHELHHECTHLLDYNKHQTQHYQTSELWYRQIKGQLEQVRTLSAMYGIDNKSKVIYGSQHGDLETSWQSLKNYLDKTVLNLCNIEKKELQNRMLENVWEDRLGCFDDKDRCAQKVEMMIDTLKKIVHNFKENRQNRSLDHITEQLHMFRKNNLQEICVTTQSIIEKCHKNAERQFDKFNEWYHSAVEMRCSTNKIEKDLLQIEQLHQKPFVEKLRKTSGEVVQSLTDIKCALKNHGVLSNGVIDRNDSLSPKVCSLSSPKEFVLQINNGFEESQKLMEETQKAFSENNKLLTEQTHLMSELNYMDKGIGSGTIATSRDMLK</sequence>
<accession>A0A8S3T3B8</accession>
<dbReference type="Gene3D" id="1.10.510.10">
    <property type="entry name" value="Transferase(Phosphotransferase) domain 1"/>
    <property type="match status" value="1"/>
</dbReference>
<dbReference type="InterPro" id="IPR000719">
    <property type="entry name" value="Prot_kinase_dom"/>
</dbReference>
<dbReference type="GO" id="GO:0005524">
    <property type="term" value="F:ATP binding"/>
    <property type="evidence" value="ECO:0007669"/>
    <property type="project" value="UniProtKB-UniRule"/>
</dbReference>
<organism evidence="12 13">
    <name type="scientific">Mytilus edulis</name>
    <name type="common">Blue mussel</name>
    <dbReference type="NCBI Taxonomy" id="6550"/>
    <lineage>
        <taxon>Eukaryota</taxon>
        <taxon>Metazoa</taxon>
        <taxon>Spiralia</taxon>
        <taxon>Lophotrochozoa</taxon>
        <taxon>Mollusca</taxon>
        <taxon>Bivalvia</taxon>
        <taxon>Autobranchia</taxon>
        <taxon>Pteriomorphia</taxon>
        <taxon>Mytilida</taxon>
        <taxon>Mytiloidea</taxon>
        <taxon>Mytilidae</taxon>
        <taxon>Mytilinae</taxon>
        <taxon>Mytilus</taxon>
    </lineage>
</organism>
<keyword evidence="4" id="KW-0723">Serine/threonine-protein kinase</keyword>
<dbReference type="Pfam" id="PF18396">
    <property type="entry name" value="TBK1_ULD"/>
    <property type="match status" value="1"/>
</dbReference>
<dbReference type="SUPFAM" id="SSF56112">
    <property type="entry name" value="Protein kinase-like (PK-like)"/>
    <property type="match status" value="1"/>
</dbReference>
<evidence type="ECO:0000256" key="9">
    <source>
        <dbReference type="ARBA" id="ARBA00048789"/>
    </source>
</evidence>
<dbReference type="GO" id="GO:0005737">
    <property type="term" value="C:cytoplasm"/>
    <property type="evidence" value="ECO:0007669"/>
    <property type="project" value="UniProtKB-SubCell"/>
</dbReference>
<dbReference type="Pfam" id="PF00069">
    <property type="entry name" value="Pkinase"/>
    <property type="match status" value="1"/>
</dbReference>
<comment type="caution">
    <text evidence="12">The sequence shown here is derived from an EMBL/GenBank/DDBJ whole genome shotgun (WGS) entry which is preliminary data.</text>
</comment>
<evidence type="ECO:0000256" key="10">
    <source>
        <dbReference type="PROSITE-ProRule" id="PRU10141"/>
    </source>
</evidence>
<evidence type="ECO:0000256" key="7">
    <source>
        <dbReference type="ARBA" id="ARBA00022777"/>
    </source>
</evidence>
<dbReference type="AlphaFoldDB" id="A0A8S3T3B8"/>
<dbReference type="CDD" id="cd12219">
    <property type="entry name" value="Ubl_TBK1_like"/>
    <property type="match status" value="1"/>
</dbReference>
<evidence type="ECO:0000256" key="5">
    <source>
        <dbReference type="ARBA" id="ARBA00022679"/>
    </source>
</evidence>
<dbReference type="GO" id="GO:0010628">
    <property type="term" value="P:positive regulation of gene expression"/>
    <property type="evidence" value="ECO:0007669"/>
    <property type="project" value="UniProtKB-ARBA"/>
</dbReference>
<dbReference type="InterPro" id="IPR041309">
    <property type="entry name" value="TBK1_CC1"/>
</dbReference>
<evidence type="ECO:0000259" key="11">
    <source>
        <dbReference type="PROSITE" id="PS50011"/>
    </source>
</evidence>
<proteinExistence type="predicted"/>
<dbReference type="Gene3D" id="3.30.200.20">
    <property type="entry name" value="Phosphorylase Kinase, domain 1"/>
    <property type="match status" value="1"/>
</dbReference>
<evidence type="ECO:0000256" key="3">
    <source>
        <dbReference type="ARBA" id="ARBA00022490"/>
    </source>
</evidence>
<dbReference type="InterPro" id="IPR041087">
    <property type="entry name" value="TBK1_ULD"/>
</dbReference>
<dbReference type="EC" id="2.7.11.10" evidence="2"/>
<protein>
    <recommendedName>
        <fullName evidence="2">IkappaB kinase</fullName>
        <ecNumber evidence="2">2.7.11.10</ecNumber>
    </recommendedName>
</protein>
<evidence type="ECO:0000256" key="8">
    <source>
        <dbReference type="ARBA" id="ARBA00022840"/>
    </source>
</evidence>
<dbReference type="GO" id="GO:0006950">
    <property type="term" value="P:response to stress"/>
    <property type="evidence" value="ECO:0007669"/>
    <property type="project" value="UniProtKB-ARBA"/>
</dbReference>
<gene>
    <name evidence="12" type="ORF">MEDL_40855</name>
</gene>
<dbReference type="Pfam" id="PF18394">
    <property type="entry name" value="TBK1_CCD1"/>
    <property type="match status" value="1"/>
</dbReference>
<dbReference type="PANTHER" id="PTHR22969">
    <property type="entry name" value="IKB KINASE"/>
    <property type="match status" value="1"/>
</dbReference>
<dbReference type="FunFam" id="1.10.510.10:FF:000100">
    <property type="entry name" value="inhibitor of nuclear factor kappa-B kinase subunit epsilon"/>
    <property type="match status" value="1"/>
</dbReference>
<dbReference type="SMART" id="SM00220">
    <property type="entry name" value="S_TKc"/>
    <property type="match status" value="1"/>
</dbReference>
<evidence type="ECO:0000313" key="13">
    <source>
        <dbReference type="Proteomes" id="UP000683360"/>
    </source>
</evidence>
<dbReference type="FunFam" id="3.30.200.20:FF:000106">
    <property type="entry name" value="serine/threonine-protein kinase TBK1 isoform X1"/>
    <property type="match status" value="1"/>
</dbReference>